<evidence type="ECO:0000256" key="8">
    <source>
        <dbReference type="ARBA" id="ARBA00038436"/>
    </source>
</evidence>
<dbReference type="OrthoDB" id="5465095at2"/>
<gene>
    <name evidence="11" type="ORF">KY46_04010</name>
</gene>
<keyword evidence="6 9" id="KW-1133">Transmembrane helix</keyword>
<evidence type="ECO:0000256" key="5">
    <source>
        <dbReference type="ARBA" id="ARBA00022692"/>
    </source>
</evidence>
<comment type="caution">
    <text evidence="11">The sequence shown here is derived from an EMBL/GenBank/DDBJ whole genome shotgun (WGS) entry which is preliminary data.</text>
</comment>
<comment type="subunit">
    <text evidence="9">The complex comprises the extracytoplasmic solute receptor protein and the two transmembrane proteins.</text>
</comment>
<evidence type="ECO:0000256" key="4">
    <source>
        <dbReference type="ARBA" id="ARBA00022519"/>
    </source>
</evidence>
<feature type="transmembrane region" description="Helical" evidence="9">
    <location>
        <begin position="102"/>
        <end position="123"/>
    </location>
</feature>
<dbReference type="Pfam" id="PF04290">
    <property type="entry name" value="DctQ"/>
    <property type="match status" value="1"/>
</dbReference>
<keyword evidence="12" id="KW-1185">Reference proteome</keyword>
<dbReference type="Proteomes" id="UP000033633">
    <property type="component" value="Unassembled WGS sequence"/>
</dbReference>
<proteinExistence type="inferred from homology"/>
<keyword evidence="5 9" id="KW-0812">Transmembrane</keyword>
<keyword evidence="4 9" id="KW-0997">Cell inner membrane</keyword>
<evidence type="ECO:0000259" key="10">
    <source>
        <dbReference type="Pfam" id="PF04290"/>
    </source>
</evidence>
<dbReference type="EMBL" id="JWYV01000002">
    <property type="protein sequence ID" value="KKD00959.1"/>
    <property type="molecule type" value="Genomic_DNA"/>
</dbReference>
<name>A0A0F5VFQ6_9GAMM</name>
<dbReference type="GO" id="GO:0022857">
    <property type="term" value="F:transmembrane transporter activity"/>
    <property type="evidence" value="ECO:0007669"/>
    <property type="project" value="UniProtKB-UniRule"/>
</dbReference>
<feature type="transmembrane region" description="Helical" evidence="9">
    <location>
        <begin position="29"/>
        <end position="51"/>
    </location>
</feature>
<evidence type="ECO:0000313" key="12">
    <source>
        <dbReference type="Proteomes" id="UP000033633"/>
    </source>
</evidence>
<organism evidence="11 12">
    <name type="scientific">Photobacterium halotolerans</name>
    <dbReference type="NCBI Taxonomy" id="265726"/>
    <lineage>
        <taxon>Bacteria</taxon>
        <taxon>Pseudomonadati</taxon>
        <taxon>Pseudomonadota</taxon>
        <taxon>Gammaproteobacteria</taxon>
        <taxon>Vibrionales</taxon>
        <taxon>Vibrionaceae</taxon>
        <taxon>Photobacterium</taxon>
    </lineage>
</organism>
<comment type="function">
    <text evidence="9">Part of the tripartite ATP-independent periplasmic (TRAP) transport system.</text>
</comment>
<keyword evidence="3" id="KW-1003">Cell membrane</keyword>
<dbReference type="InterPro" id="IPR055348">
    <property type="entry name" value="DctQ"/>
</dbReference>
<evidence type="ECO:0000256" key="9">
    <source>
        <dbReference type="RuleBase" id="RU369079"/>
    </source>
</evidence>
<dbReference type="GO" id="GO:0005886">
    <property type="term" value="C:plasma membrane"/>
    <property type="evidence" value="ECO:0007669"/>
    <property type="project" value="UniProtKB-SubCell"/>
</dbReference>
<dbReference type="PANTHER" id="PTHR35011">
    <property type="entry name" value="2,3-DIKETO-L-GULONATE TRAP TRANSPORTER SMALL PERMEASE PROTEIN YIAM"/>
    <property type="match status" value="1"/>
</dbReference>
<reference evidence="11 12" key="1">
    <citation type="submission" date="2014-12" db="EMBL/GenBank/DDBJ databases">
        <title>Mercury Reductase activity and rhizosphere competence traits in the genome of root associated Photobacterium halotolerans MELD1.</title>
        <authorList>
            <person name="Mathew D.C."/>
            <person name="Huang C.-C."/>
        </authorList>
    </citation>
    <scope>NUCLEOTIDE SEQUENCE [LARGE SCALE GENOMIC DNA]</scope>
    <source>
        <strain evidence="11 12">MELD1</strain>
    </source>
</reference>
<evidence type="ECO:0000256" key="3">
    <source>
        <dbReference type="ARBA" id="ARBA00022475"/>
    </source>
</evidence>
<evidence type="ECO:0000256" key="7">
    <source>
        <dbReference type="ARBA" id="ARBA00023136"/>
    </source>
</evidence>
<feature type="transmembrane region" description="Helical" evidence="9">
    <location>
        <begin position="143"/>
        <end position="163"/>
    </location>
</feature>
<keyword evidence="2 9" id="KW-0813">Transport</keyword>
<dbReference type="STRING" id="265726.KY46_04010"/>
<sequence length="193" mass="21570">MSDSESLEYHSELPGVIGKIDTLISKIESFMLATGVLLMALNTCVNVVARFGFGQGLFFSGEINRILIILITFAGIGYAARHGRHIRMSALYDMLPFTGRKIVMILIAVITAAIMFLLAYFSFQYVVSVFERGRILPALGFEIWWIYIWVPLGFAVTGVQYLLTAYKNATSPDIYLSTGVLDQYTKTESDIQK</sequence>
<dbReference type="PATRIC" id="fig|265726.11.peg.2163"/>
<keyword evidence="7 9" id="KW-0472">Membrane</keyword>
<evidence type="ECO:0000256" key="2">
    <source>
        <dbReference type="ARBA" id="ARBA00022448"/>
    </source>
</evidence>
<dbReference type="InterPro" id="IPR007387">
    <property type="entry name" value="TRAP_DctQ"/>
</dbReference>
<evidence type="ECO:0000256" key="6">
    <source>
        <dbReference type="ARBA" id="ARBA00022989"/>
    </source>
</evidence>
<feature type="domain" description="Tripartite ATP-independent periplasmic transporters DctQ component" evidence="10">
    <location>
        <begin position="39"/>
        <end position="168"/>
    </location>
</feature>
<accession>A0A0F5VFQ6</accession>
<comment type="subcellular location">
    <subcellularLocation>
        <location evidence="1 9">Cell inner membrane</location>
        <topology evidence="1 9">Multi-pass membrane protein</topology>
    </subcellularLocation>
</comment>
<evidence type="ECO:0000313" key="11">
    <source>
        <dbReference type="EMBL" id="KKD00959.1"/>
    </source>
</evidence>
<comment type="similarity">
    <text evidence="8 9">Belongs to the TRAP transporter small permease family.</text>
</comment>
<dbReference type="AlphaFoldDB" id="A0A0F5VFQ6"/>
<protein>
    <recommendedName>
        <fullName evidence="9">TRAP transporter small permease protein</fullName>
    </recommendedName>
</protein>
<feature type="transmembrane region" description="Helical" evidence="9">
    <location>
        <begin position="63"/>
        <end position="81"/>
    </location>
</feature>
<dbReference type="RefSeq" id="WP_046219327.1">
    <property type="nucleotide sequence ID" value="NZ_JWYV01000002.1"/>
</dbReference>
<evidence type="ECO:0000256" key="1">
    <source>
        <dbReference type="ARBA" id="ARBA00004429"/>
    </source>
</evidence>